<dbReference type="InterPro" id="IPR036249">
    <property type="entry name" value="Thioredoxin-like_sf"/>
</dbReference>
<dbReference type="InterPro" id="IPR012336">
    <property type="entry name" value="Thioredoxin-like_fold"/>
</dbReference>
<dbReference type="SUPFAM" id="SSF52833">
    <property type="entry name" value="Thioredoxin-like"/>
    <property type="match status" value="1"/>
</dbReference>
<accession>A0A316DYK8</accession>
<dbReference type="Proteomes" id="UP000245667">
    <property type="component" value="Unassembled WGS sequence"/>
</dbReference>
<proteinExistence type="predicted"/>
<comment type="caution">
    <text evidence="4">The sequence shown here is derived from an EMBL/GenBank/DDBJ whole genome shotgun (WGS) entry which is preliminary data.</text>
</comment>
<feature type="domain" description="Thioredoxin" evidence="2">
    <location>
        <begin position="307"/>
        <end position="440"/>
    </location>
</feature>
<sequence length="440" mass="50380">MKKLVVILALIIGIPLHAQHTISGTFSPAKDYKWLIAYRLKPGTQSYIADTAVKNGVFNLKIPANALPGTYRLVYAVPQEQFYFDVIYNGKEDITFAFDATNGVSFFTSDENILFNTYFKEINDLEQQITNYYTSSSTDEKEFKALTKQLQSTQDTYEKKTEGTMAYHFIKSNKPYIPTNAEPVEVYVNNKKTHYFDALDFDNPILQASGFLTDKMINYVFTALPLKPMTDIEKQKAMNHNVDTINEKLKTVNDPYKMHLFYSLWTQASVTTSNITADYIYKTYLKELASTAKNKTIIDEVEVHNRLRIDALAPDIQWKKDGVSQSLSNLKGAENYVLVFWSSTCSHCLHELPALHKKLEDFNTVKVVAVGLENDDVNWKKESADLSHFEHAIALGKWESAYASTYNIQQTPTYFILDKDKRIIAKPDNDKEVVEFLEKE</sequence>
<evidence type="ECO:0000256" key="1">
    <source>
        <dbReference type="SAM" id="SignalP"/>
    </source>
</evidence>
<dbReference type="PROSITE" id="PS51352">
    <property type="entry name" value="THIOREDOXIN_2"/>
    <property type="match status" value="1"/>
</dbReference>
<keyword evidence="1" id="KW-0732">Signal</keyword>
<keyword evidence="6" id="KW-1185">Reference proteome</keyword>
<protein>
    <submittedName>
        <fullName evidence="4">Peroxiredoxin</fullName>
    </submittedName>
    <submittedName>
        <fullName evidence="3">TlpA family protein disulfide reductase</fullName>
    </submittedName>
</protein>
<dbReference type="Proteomes" id="UP000651837">
    <property type="component" value="Unassembled WGS sequence"/>
</dbReference>
<dbReference type="EMBL" id="JACWLN010000005">
    <property type="protein sequence ID" value="MBD1261491.1"/>
    <property type="molecule type" value="Genomic_DNA"/>
</dbReference>
<organism evidence="4 5">
    <name type="scientific">Maribacter polysiphoniae</name>
    <dbReference type="NCBI Taxonomy" id="429344"/>
    <lineage>
        <taxon>Bacteria</taxon>
        <taxon>Pseudomonadati</taxon>
        <taxon>Bacteroidota</taxon>
        <taxon>Flavobacteriia</taxon>
        <taxon>Flavobacteriales</taxon>
        <taxon>Flavobacteriaceae</taxon>
        <taxon>Maribacter</taxon>
    </lineage>
</organism>
<dbReference type="InterPro" id="IPR050553">
    <property type="entry name" value="Thioredoxin_ResA/DsbE_sf"/>
</dbReference>
<dbReference type="RefSeq" id="WP_109651571.1">
    <property type="nucleotide sequence ID" value="NZ_JACWLN010000005.1"/>
</dbReference>
<dbReference type="PANTHER" id="PTHR42852">
    <property type="entry name" value="THIOL:DISULFIDE INTERCHANGE PROTEIN DSBE"/>
    <property type="match status" value="1"/>
</dbReference>
<evidence type="ECO:0000313" key="6">
    <source>
        <dbReference type="Proteomes" id="UP000651837"/>
    </source>
</evidence>
<feature type="signal peptide" evidence="1">
    <location>
        <begin position="1"/>
        <end position="18"/>
    </location>
</feature>
<dbReference type="AlphaFoldDB" id="A0A316DYK8"/>
<evidence type="ECO:0000313" key="3">
    <source>
        <dbReference type="EMBL" id="MBD1261491.1"/>
    </source>
</evidence>
<gene>
    <name evidence="3" type="ORF">HZY62_12880</name>
    <name evidence="4" type="ORF">LX92_02764</name>
</gene>
<evidence type="ECO:0000313" key="4">
    <source>
        <dbReference type="EMBL" id="PWK22826.1"/>
    </source>
</evidence>
<evidence type="ECO:0000313" key="5">
    <source>
        <dbReference type="Proteomes" id="UP000245667"/>
    </source>
</evidence>
<dbReference type="Pfam" id="PF13905">
    <property type="entry name" value="Thioredoxin_8"/>
    <property type="match status" value="1"/>
</dbReference>
<dbReference type="Gene3D" id="3.40.30.10">
    <property type="entry name" value="Glutaredoxin"/>
    <property type="match status" value="1"/>
</dbReference>
<evidence type="ECO:0000259" key="2">
    <source>
        <dbReference type="PROSITE" id="PS51352"/>
    </source>
</evidence>
<dbReference type="InterPro" id="IPR013766">
    <property type="entry name" value="Thioredoxin_domain"/>
</dbReference>
<reference evidence="3 6" key="2">
    <citation type="submission" date="2020-07" db="EMBL/GenBank/DDBJ databases">
        <title>The draft genome sequence of Maribacter polysiphoniae KCTC 22021.</title>
        <authorList>
            <person name="Mu L."/>
        </authorList>
    </citation>
    <scope>NUCLEOTIDE SEQUENCE [LARGE SCALE GENOMIC DNA]</scope>
    <source>
        <strain evidence="3 6">KCTC 22021</strain>
    </source>
</reference>
<dbReference type="OrthoDB" id="6399635at2"/>
<dbReference type="CDD" id="cd02966">
    <property type="entry name" value="TlpA_like_family"/>
    <property type="match status" value="1"/>
</dbReference>
<dbReference type="EMBL" id="QGGQ01000006">
    <property type="protein sequence ID" value="PWK22826.1"/>
    <property type="molecule type" value="Genomic_DNA"/>
</dbReference>
<name>A0A316DYK8_9FLAO</name>
<reference evidence="4 5" key="1">
    <citation type="submission" date="2018-05" db="EMBL/GenBank/DDBJ databases">
        <title>Genomic Encyclopedia of Archaeal and Bacterial Type Strains, Phase II (KMG-II): from individual species to whole genera.</title>
        <authorList>
            <person name="Goeker M."/>
        </authorList>
    </citation>
    <scope>NUCLEOTIDE SEQUENCE [LARGE SCALE GENOMIC DNA]</scope>
    <source>
        <strain evidence="4 5">DSM 23514</strain>
    </source>
</reference>
<feature type="chain" id="PRO_5016437042" evidence="1">
    <location>
        <begin position="19"/>
        <end position="440"/>
    </location>
</feature>